<comment type="caution">
    <text evidence="2">The sequence shown here is derived from an EMBL/GenBank/DDBJ whole genome shotgun (WGS) entry which is preliminary data.</text>
</comment>
<reference evidence="2 3" key="1">
    <citation type="submission" date="2024-10" db="EMBL/GenBank/DDBJ databases">
        <title>The Natural Products Discovery Center: Release of the First 8490 Sequenced Strains for Exploring Actinobacteria Biosynthetic Diversity.</title>
        <authorList>
            <person name="Kalkreuter E."/>
            <person name="Kautsar S.A."/>
            <person name="Yang D."/>
            <person name="Bader C.D."/>
            <person name="Teijaro C.N."/>
            <person name="Fluegel L."/>
            <person name="Davis C.M."/>
            <person name="Simpson J.R."/>
            <person name="Lauterbach L."/>
            <person name="Steele A.D."/>
            <person name="Gui C."/>
            <person name="Meng S."/>
            <person name="Li G."/>
            <person name="Viehrig K."/>
            <person name="Ye F."/>
            <person name="Su P."/>
            <person name="Kiefer A.F."/>
            <person name="Nichols A."/>
            <person name="Cepeda A.J."/>
            <person name="Yan W."/>
            <person name="Fan B."/>
            <person name="Jiang Y."/>
            <person name="Adhikari A."/>
            <person name="Zheng C.-J."/>
            <person name="Schuster L."/>
            <person name="Cowan T.M."/>
            <person name="Smanski M.J."/>
            <person name="Chevrette M.G."/>
            <person name="De Carvalho L.P.S."/>
            <person name="Shen B."/>
        </authorList>
    </citation>
    <scope>NUCLEOTIDE SEQUENCE [LARGE SCALE GENOMIC DNA]</scope>
    <source>
        <strain evidence="2 3">NPDC019377</strain>
    </source>
</reference>
<dbReference type="Proteomes" id="UP001611494">
    <property type="component" value="Unassembled WGS sequence"/>
</dbReference>
<name>A0ABW7VY85_9NOCA</name>
<dbReference type="SUPFAM" id="SSF47413">
    <property type="entry name" value="lambda repressor-like DNA-binding domains"/>
    <property type="match status" value="1"/>
</dbReference>
<proteinExistence type="predicted"/>
<keyword evidence="3" id="KW-1185">Reference proteome</keyword>
<evidence type="ECO:0000313" key="3">
    <source>
        <dbReference type="Proteomes" id="UP001611494"/>
    </source>
</evidence>
<dbReference type="CDD" id="cd00093">
    <property type="entry name" value="HTH_XRE"/>
    <property type="match status" value="1"/>
</dbReference>
<sequence length="491" mass="53848">MTGATDSQRNCIRCGGRLSRFNDEMLCHPCGAATTDLSQPPRVPAAFWQVDHLRDALATWHMGRVIHAYRVHPYHGRPLTQDVVAEWLGITQAQLSRIEKGPAPEKLSKLIRWARTLGIPPHLLWFKLPDESGAAPGQVDRQEFLRAALGVTVVGAAQPLLELAGTLAPPRLPERIGTAEIEQIRAIAREFSSWDHTYGGGMVREAVGAQLRYAVHLLDARCTDRHRNELLSAVGFLGHISGFMAFDAYAHSDARRMFQLAWSCAEEAGDWHLRGKVLSSMARQSIWCGSLPHNGLTDEARRQHFEDGLTFIELAMVRADRLTATERAMLHSARARALAKLGRVQDVAMAVGEADEEFAQSTPANDPPWMAYYDEAQHSGDTGHALFDLALAGRFTTEARERLDAAVNGHSDAFVRSRAISGIKLASLTMSTGDPIEAAVFGKAALADAGHIRSRRAADDLRELAGLSARHCRHTAVAELRDHIDSLLAAT</sequence>
<dbReference type="SMART" id="SM00530">
    <property type="entry name" value="HTH_XRE"/>
    <property type="match status" value="1"/>
</dbReference>
<evidence type="ECO:0000313" key="2">
    <source>
        <dbReference type="EMBL" id="MFI2231229.1"/>
    </source>
</evidence>
<dbReference type="InterPro" id="IPR001387">
    <property type="entry name" value="Cro/C1-type_HTH"/>
</dbReference>
<dbReference type="Pfam" id="PF01381">
    <property type="entry name" value="HTH_3"/>
    <property type="match status" value="1"/>
</dbReference>
<gene>
    <name evidence="2" type="ORF">ACH49Z_15395</name>
</gene>
<dbReference type="InterPro" id="IPR010982">
    <property type="entry name" value="Lambda_DNA-bd_dom_sf"/>
</dbReference>
<evidence type="ECO:0000259" key="1">
    <source>
        <dbReference type="PROSITE" id="PS50943"/>
    </source>
</evidence>
<protein>
    <submittedName>
        <fullName evidence="2">Helix-turn-helix domain-containing protein</fullName>
    </submittedName>
</protein>
<dbReference type="RefSeq" id="WP_397062474.1">
    <property type="nucleotide sequence ID" value="NZ_JBIRYL010000002.1"/>
</dbReference>
<feature type="domain" description="HTH cro/C1-type" evidence="1">
    <location>
        <begin position="79"/>
        <end position="124"/>
    </location>
</feature>
<dbReference type="PROSITE" id="PS50943">
    <property type="entry name" value="HTH_CROC1"/>
    <property type="match status" value="1"/>
</dbReference>
<dbReference type="Gene3D" id="1.10.260.40">
    <property type="entry name" value="lambda repressor-like DNA-binding domains"/>
    <property type="match status" value="1"/>
</dbReference>
<dbReference type="EMBL" id="JBIRYL010000002">
    <property type="protein sequence ID" value="MFI2231229.1"/>
    <property type="molecule type" value="Genomic_DNA"/>
</dbReference>
<organism evidence="2 3">
    <name type="scientific">Nocardia testacea</name>
    <dbReference type="NCBI Taxonomy" id="248551"/>
    <lineage>
        <taxon>Bacteria</taxon>
        <taxon>Bacillati</taxon>
        <taxon>Actinomycetota</taxon>
        <taxon>Actinomycetes</taxon>
        <taxon>Mycobacteriales</taxon>
        <taxon>Nocardiaceae</taxon>
        <taxon>Nocardia</taxon>
    </lineage>
</organism>
<accession>A0ABW7VY85</accession>